<evidence type="ECO:0000256" key="1">
    <source>
        <dbReference type="SAM" id="SignalP"/>
    </source>
</evidence>
<dbReference type="Proteomes" id="UP000791440">
    <property type="component" value="Unassembled WGS sequence"/>
</dbReference>
<feature type="domain" description="Vanin C-terminal" evidence="2">
    <location>
        <begin position="222"/>
        <end position="299"/>
    </location>
</feature>
<proteinExistence type="predicted"/>
<keyword evidence="1" id="KW-0732">Signal</keyword>
<dbReference type="AlphaFoldDB" id="A0A921ZK10"/>
<dbReference type="EMBL" id="JH668610">
    <property type="protein sequence ID" value="KAG6459135.1"/>
    <property type="molecule type" value="Genomic_DNA"/>
</dbReference>
<evidence type="ECO:0000259" key="2">
    <source>
        <dbReference type="Pfam" id="PF19018"/>
    </source>
</evidence>
<comment type="caution">
    <text evidence="3">The sequence shown here is derived from an EMBL/GenBank/DDBJ whole genome shotgun (WGS) entry which is preliminary data.</text>
</comment>
<reference evidence="3" key="1">
    <citation type="journal article" date="2016" name="Insect Biochem. Mol. Biol.">
        <title>Multifaceted biological insights from a draft genome sequence of the tobacco hornworm moth, Manduca sexta.</title>
        <authorList>
            <person name="Kanost M.R."/>
            <person name="Arrese E.L."/>
            <person name="Cao X."/>
            <person name="Chen Y.R."/>
            <person name="Chellapilla S."/>
            <person name="Goldsmith M.R."/>
            <person name="Grosse-Wilde E."/>
            <person name="Heckel D.G."/>
            <person name="Herndon N."/>
            <person name="Jiang H."/>
            <person name="Papanicolaou A."/>
            <person name="Qu J."/>
            <person name="Soulages J.L."/>
            <person name="Vogel H."/>
            <person name="Walters J."/>
            <person name="Waterhouse R.M."/>
            <person name="Ahn S.J."/>
            <person name="Almeida F.C."/>
            <person name="An C."/>
            <person name="Aqrawi P."/>
            <person name="Bretschneider A."/>
            <person name="Bryant W.B."/>
            <person name="Bucks S."/>
            <person name="Chao H."/>
            <person name="Chevignon G."/>
            <person name="Christen J.M."/>
            <person name="Clarke D.F."/>
            <person name="Dittmer N.T."/>
            <person name="Ferguson L.C.F."/>
            <person name="Garavelou S."/>
            <person name="Gordon K.H.J."/>
            <person name="Gunaratna R.T."/>
            <person name="Han Y."/>
            <person name="Hauser F."/>
            <person name="He Y."/>
            <person name="Heidel-Fischer H."/>
            <person name="Hirsh A."/>
            <person name="Hu Y."/>
            <person name="Jiang H."/>
            <person name="Kalra D."/>
            <person name="Klinner C."/>
            <person name="Konig C."/>
            <person name="Kovar C."/>
            <person name="Kroll A.R."/>
            <person name="Kuwar S.S."/>
            <person name="Lee S.L."/>
            <person name="Lehman R."/>
            <person name="Li K."/>
            <person name="Li Z."/>
            <person name="Liang H."/>
            <person name="Lovelace S."/>
            <person name="Lu Z."/>
            <person name="Mansfield J.H."/>
            <person name="McCulloch K.J."/>
            <person name="Mathew T."/>
            <person name="Morton B."/>
            <person name="Muzny D.M."/>
            <person name="Neunemann D."/>
            <person name="Ongeri F."/>
            <person name="Pauchet Y."/>
            <person name="Pu L.L."/>
            <person name="Pyrousis I."/>
            <person name="Rao X.J."/>
            <person name="Redding A."/>
            <person name="Roesel C."/>
            <person name="Sanchez-Gracia A."/>
            <person name="Schaack S."/>
            <person name="Shukla A."/>
            <person name="Tetreau G."/>
            <person name="Wang Y."/>
            <person name="Xiong G.H."/>
            <person name="Traut W."/>
            <person name="Walsh T.K."/>
            <person name="Worley K.C."/>
            <person name="Wu D."/>
            <person name="Wu W."/>
            <person name="Wu Y.Q."/>
            <person name="Zhang X."/>
            <person name="Zou Z."/>
            <person name="Zucker H."/>
            <person name="Briscoe A.D."/>
            <person name="Burmester T."/>
            <person name="Clem R.J."/>
            <person name="Feyereisen R."/>
            <person name="Grimmelikhuijzen C.J.P."/>
            <person name="Hamodrakas S.J."/>
            <person name="Hansson B.S."/>
            <person name="Huguet E."/>
            <person name="Jermiin L.S."/>
            <person name="Lan Q."/>
            <person name="Lehman H.K."/>
            <person name="Lorenzen M."/>
            <person name="Merzendorfer H."/>
            <person name="Michalopoulos I."/>
            <person name="Morton D.B."/>
            <person name="Muthukrishnan S."/>
            <person name="Oakeshott J.G."/>
            <person name="Palmer W."/>
            <person name="Park Y."/>
            <person name="Passarelli A.L."/>
            <person name="Rozas J."/>
            <person name="Schwartz L.M."/>
            <person name="Smith W."/>
            <person name="Southgate A."/>
            <person name="Vilcinskas A."/>
            <person name="Vogt R."/>
            <person name="Wang P."/>
            <person name="Werren J."/>
            <person name="Yu X.Q."/>
            <person name="Zhou J.J."/>
            <person name="Brown S.J."/>
            <person name="Scherer S.E."/>
            <person name="Richards S."/>
            <person name="Blissard G.W."/>
        </authorList>
    </citation>
    <scope>NUCLEOTIDE SEQUENCE</scope>
</reference>
<feature type="chain" id="PRO_5037254164" description="Vanin C-terminal domain-containing protein" evidence="1">
    <location>
        <begin position="19"/>
        <end position="374"/>
    </location>
</feature>
<reference evidence="3" key="2">
    <citation type="submission" date="2020-12" db="EMBL/GenBank/DDBJ databases">
        <authorList>
            <person name="Kanost M."/>
        </authorList>
    </citation>
    <scope>NUCLEOTIDE SEQUENCE</scope>
</reference>
<dbReference type="InterPro" id="IPR043957">
    <property type="entry name" value="Vanin_C"/>
</dbReference>
<accession>A0A921ZK10</accession>
<gene>
    <name evidence="3" type="ORF">O3G_MSEX011216</name>
</gene>
<evidence type="ECO:0000313" key="3">
    <source>
        <dbReference type="EMBL" id="KAG6459135.1"/>
    </source>
</evidence>
<sequence length="374" mass="40378">MKLSIYFVFCVLVNLAAAVKDTYRAAIVRDVGNSDLNAHIPAIYEAGRKNVDILVLPPSETLSSKYDESAREVARAAREADVQVCAHARDVLVCTAGGAAVSLYRKTGATCNCSTVEESETFVSDFGVEFTLLTEEELALLQPSLVKGRNVIVTGAGTVEVPFLTAWSQLSRANVLCGAALLADGPRLHTDLLTIADVHIHGRHAPFPPPVVGASSRGSGEDLTHYSIKPLDLEASVDGYTETVCQHDFCCQFNIKASSKGSKGSCSSFSAGAHSGRRAVSPSRRAAVQVCGVFHTACRQGSVLTLLFNIHSLPSKEGSEQEDVPDGVISCLMHAGWHHVDWRESAEQHRRHLQRVDSERELLRPHGALPDDRL</sequence>
<dbReference type="Pfam" id="PF19018">
    <property type="entry name" value="Vanin_C"/>
    <property type="match status" value="1"/>
</dbReference>
<keyword evidence="4" id="KW-1185">Reference proteome</keyword>
<name>A0A921ZK10_MANSE</name>
<feature type="signal peptide" evidence="1">
    <location>
        <begin position="1"/>
        <end position="18"/>
    </location>
</feature>
<organism evidence="3 4">
    <name type="scientific">Manduca sexta</name>
    <name type="common">Tobacco hawkmoth</name>
    <name type="synonym">Tobacco hornworm</name>
    <dbReference type="NCBI Taxonomy" id="7130"/>
    <lineage>
        <taxon>Eukaryota</taxon>
        <taxon>Metazoa</taxon>
        <taxon>Ecdysozoa</taxon>
        <taxon>Arthropoda</taxon>
        <taxon>Hexapoda</taxon>
        <taxon>Insecta</taxon>
        <taxon>Pterygota</taxon>
        <taxon>Neoptera</taxon>
        <taxon>Endopterygota</taxon>
        <taxon>Lepidoptera</taxon>
        <taxon>Glossata</taxon>
        <taxon>Ditrysia</taxon>
        <taxon>Bombycoidea</taxon>
        <taxon>Sphingidae</taxon>
        <taxon>Sphinginae</taxon>
        <taxon>Sphingini</taxon>
        <taxon>Manduca</taxon>
    </lineage>
</organism>
<protein>
    <recommendedName>
        <fullName evidence="2">Vanin C-terminal domain-containing protein</fullName>
    </recommendedName>
</protein>
<evidence type="ECO:0000313" key="4">
    <source>
        <dbReference type="Proteomes" id="UP000791440"/>
    </source>
</evidence>